<dbReference type="PROSITE" id="PS50276">
    <property type="entry name" value="PANCREATIC_HORMONE_2"/>
    <property type="match status" value="1"/>
</dbReference>
<dbReference type="PANTHER" id="PTHR10533:SF12">
    <property type="match status" value="1"/>
</dbReference>
<proteinExistence type="inferred from homology"/>
<evidence type="ECO:0000256" key="4">
    <source>
        <dbReference type="RuleBase" id="RU000656"/>
    </source>
</evidence>
<evidence type="ECO:0000313" key="8">
    <source>
        <dbReference type="RefSeq" id="XP_032831557.1"/>
    </source>
</evidence>
<dbReference type="Pfam" id="PF00159">
    <property type="entry name" value="Hormone_3"/>
    <property type="match status" value="1"/>
</dbReference>
<evidence type="ECO:0000256" key="3">
    <source>
        <dbReference type="ARBA" id="ARBA00022525"/>
    </source>
</evidence>
<dbReference type="AlphaFoldDB" id="A0AAJ7UAA2"/>
<keyword evidence="3" id="KW-0964">Secreted</keyword>
<gene>
    <name evidence="7 8 9 10" type="primary">LOC103091697</name>
</gene>
<keyword evidence="5" id="KW-0732">Signal</keyword>
<sequence>MMSCFVGARGSARVWLCALALCLLASACARGAAAFPNKPDSPGEDAPAEELARYLSAVRHYINLITRQRYGKRALTEPYVPEFIFQENRGDRSSNPRFDSVTMW</sequence>
<dbReference type="RefSeq" id="XP_032831556.1">
    <property type="nucleotide sequence ID" value="XM_032975665.1"/>
</dbReference>
<evidence type="ECO:0000313" key="10">
    <source>
        <dbReference type="RefSeq" id="XP_032831561.1"/>
    </source>
</evidence>
<dbReference type="PRINTS" id="PR00278">
    <property type="entry name" value="PANCHORMONE"/>
</dbReference>
<keyword evidence="7 8" id="KW-0527">Neuropeptide</keyword>
<comment type="similarity">
    <text evidence="2 4">Belongs to the NPY family.</text>
</comment>
<dbReference type="SMART" id="SM00309">
    <property type="entry name" value="PAH"/>
    <property type="match status" value="1"/>
</dbReference>
<evidence type="ECO:0000256" key="2">
    <source>
        <dbReference type="ARBA" id="ARBA00010022"/>
    </source>
</evidence>
<dbReference type="PANTHER" id="PTHR10533">
    <property type="entry name" value="NEUROPEPTIDE Y/PANCREATIC HORMONE/PEPTIDE YY"/>
    <property type="match status" value="1"/>
</dbReference>
<evidence type="ECO:0000256" key="1">
    <source>
        <dbReference type="ARBA" id="ARBA00004613"/>
    </source>
</evidence>
<dbReference type="RefSeq" id="XP_032831560.1">
    <property type="nucleotide sequence ID" value="XM_032975669.1"/>
</dbReference>
<dbReference type="GO" id="GO:0007631">
    <property type="term" value="P:feeding behavior"/>
    <property type="evidence" value="ECO:0007669"/>
    <property type="project" value="TreeGrafter"/>
</dbReference>
<dbReference type="CDD" id="cd00126">
    <property type="entry name" value="PAH"/>
    <property type="match status" value="1"/>
</dbReference>
<feature type="chain" id="PRO_5044709461" evidence="5">
    <location>
        <begin position="35"/>
        <end position="104"/>
    </location>
</feature>
<dbReference type="Proteomes" id="UP001318040">
    <property type="component" value="Chromosome 56"/>
</dbReference>
<dbReference type="GO" id="GO:0031841">
    <property type="term" value="F:neuropeptide Y receptor binding"/>
    <property type="evidence" value="ECO:0007669"/>
    <property type="project" value="TreeGrafter"/>
</dbReference>
<evidence type="ECO:0000313" key="9">
    <source>
        <dbReference type="RefSeq" id="XP_032831560.1"/>
    </source>
</evidence>
<keyword evidence="6" id="KW-1185">Reference proteome</keyword>
<dbReference type="GeneID" id="103091697"/>
<dbReference type="InterPro" id="IPR001955">
    <property type="entry name" value="Pancreatic_hormone-like"/>
</dbReference>
<dbReference type="GO" id="GO:0005615">
    <property type="term" value="C:extracellular space"/>
    <property type="evidence" value="ECO:0007669"/>
    <property type="project" value="TreeGrafter"/>
</dbReference>
<feature type="signal peptide" evidence="5">
    <location>
        <begin position="1"/>
        <end position="34"/>
    </location>
</feature>
<evidence type="ECO:0000313" key="7">
    <source>
        <dbReference type="RefSeq" id="XP_032831556.1"/>
    </source>
</evidence>
<dbReference type="GO" id="GO:0007218">
    <property type="term" value="P:neuropeptide signaling pathway"/>
    <property type="evidence" value="ECO:0007669"/>
    <property type="project" value="UniProtKB-KW"/>
</dbReference>
<dbReference type="KEGG" id="pmrn:103091697"/>
<organism evidence="6 7">
    <name type="scientific">Petromyzon marinus</name>
    <name type="common">Sea lamprey</name>
    <dbReference type="NCBI Taxonomy" id="7757"/>
    <lineage>
        <taxon>Eukaryota</taxon>
        <taxon>Metazoa</taxon>
        <taxon>Chordata</taxon>
        <taxon>Craniata</taxon>
        <taxon>Vertebrata</taxon>
        <taxon>Cyclostomata</taxon>
        <taxon>Hyperoartia</taxon>
        <taxon>Petromyzontiformes</taxon>
        <taxon>Petromyzontidae</taxon>
        <taxon>Petromyzon</taxon>
    </lineage>
</organism>
<reference evidence="7 8" key="1">
    <citation type="submission" date="2025-04" db="UniProtKB">
        <authorList>
            <consortium name="RefSeq"/>
        </authorList>
    </citation>
    <scope>IDENTIFICATION</scope>
    <source>
        <tissue evidence="7 8">Sperm</tissue>
    </source>
</reference>
<dbReference type="Gene3D" id="6.10.250.900">
    <property type="match status" value="1"/>
</dbReference>
<accession>A0AAJ7UAA2</accession>
<protein>
    <submittedName>
        <fullName evidence="7 8">Neuropeptide Y</fullName>
    </submittedName>
</protein>
<dbReference type="RefSeq" id="XP_032831561.1">
    <property type="nucleotide sequence ID" value="XM_032975670.1"/>
</dbReference>
<dbReference type="InterPro" id="IPR020392">
    <property type="entry name" value="Pancreatic_hormone-like_CS"/>
</dbReference>
<evidence type="ECO:0000256" key="5">
    <source>
        <dbReference type="SAM" id="SignalP"/>
    </source>
</evidence>
<evidence type="ECO:0000313" key="6">
    <source>
        <dbReference type="Proteomes" id="UP001318040"/>
    </source>
</evidence>
<dbReference type="PROSITE" id="PS00265">
    <property type="entry name" value="PANCREATIC_HORMONE_1"/>
    <property type="match status" value="1"/>
</dbReference>
<comment type="subcellular location">
    <subcellularLocation>
        <location evidence="1">Secreted</location>
    </subcellularLocation>
</comment>
<name>A0AAJ7UAA2_PETMA</name>
<dbReference type="RefSeq" id="XP_032831557.1">
    <property type="nucleotide sequence ID" value="XM_032975666.1"/>
</dbReference>
<dbReference type="GO" id="GO:0005184">
    <property type="term" value="F:neuropeptide hormone activity"/>
    <property type="evidence" value="ECO:0007669"/>
    <property type="project" value="TreeGrafter"/>
</dbReference>